<evidence type="ECO:0000313" key="2">
    <source>
        <dbReference type="Proteomes" id="UP000195880"/>
    </source>
</evidence>
<reference evidence="1 2" key="1">
    <citation type="submission" date="2017-05" db="EMBL/GenBank/DDBJ databases">
        <title>Streptomyces alboflavus Genome sequencing and assembly.</title>
        <authorList>
            <person name="Wang Y."/>
            <person name="Du B."/>
            <person name="Ding Y."/>
            <person name="Liu H."/>
            <person name="Hou Q."/>
            <person name="Liu K."/>
            <person name="Wang C."/>
            <person name="Yao L."/>
        </authorList>
    </citation>
    <scope>NUCLEOTIDE SEQUENCE [LARGE SCALE GENOMIC DNA]</scope>
    <source>
        <strain evidence="1 2">MDJK44</strain>
    </source>
</reference>
<proteinExistence type="predicted"/>
<evidence type="ECO:0000313" key="1">
    <source>
        <dbReference type="EMBL" id="ARX83260.1"/>
    </source>
</evidence>
<accession>A0A1Z1WA46</accession>
<organism evidence="1 2">
    <name type="scientific">Streptomyces alboflavus</name>
    <dbReference type="NCBI Taxonomy" id="67267"/>
    <lineage>
        <taxon>Bacteria</taxon>
        <taxon>Bacillati</taxon>
        <taxon>Actinomycetota</taxon>
        <taxon>Actinomycetes</taxon>
        <taxon>Kitasatosporales</taxon>
        <taxon>Streptomycetaceae</taxon>
        <taxon>Streptomyces</taxon>
    </lineage>
</organism>
<dbReference type="EMBL" id="CP021748">
    <property type="protein sequence ID" value="ARX83260.1"/>
    <property type="molecule type" value="Genomic_DNA"/>
</dbReference>
<sequence length="42" mass="4763">MRESADAADEPDRHWARDIQLLWDDPRCFPDAAAAPLRSPVT</sequence>
<dbReference type="KEGG" id="salf:SMD44_02675"/>
<name>A0A1Z1WA46_9ACTN</name>
<keyword evidence="2" id="KW-1185">Reference proteome</keyword>
<protein>
    <submittedName>
        <fullName evidence="1">Uncharacterized protein</fullName>
    </submittedName>
</protein>
<dbReference type="AlphaFoldDB" id="A0A1Z1WA46"/>
<dbReference type="Proteomes" id="UP000195880">
    <property type="component" value="Chromosome"/>
</dbReference>
<dbReference type="RefSeq" id="WP_418352693.1">
    <property type="nucleotide sequence ID" value="NZ_CP021748.1"/>
</dbReference>
<gene>
    <name evidence="1" type="ORF">SMD44_02675</name>
</gene>